<feature type="region of interest" description="Disordered" evidence="1">
    <location>
        <begin position="319"/>
        <end position="356"/>
    </location>
</feature>
<dbReference type="HOGENOM" id="CLU_042091_0_1_1"/>
<comment type="caution">
    <text evidence="2">The sequence shown here is derived from an EMBL/GenBank/DDBJ whole genome shotgun (WGS) entry which is preliminary data.</text>
</comment>
<dbReference type="Pfam" id="PF13095">
    <property type="entry name" value="FTA2"/>
    <property type="match status" value="1"/>
</dbReference>
<proteinExistence type="predicted"/>
<evidence type="ECO:0000313" key="2">
    <source>
        <dbReference type="EMBL" id="EXU95556.1"/>
    </source>
</evidence>
<evidence type="ECO:0000313" key="3">
    <source>
        <dbReference type="Proteomes" id="UP000030151"/>
    </source>
</evidence>
<dbReference type="AlphaFoldDB" id="A0A0A1UMI0"/>
<dbReference type="eggNOG" id="ENOG502T2GP">
    <property type="taxonomic scope" value="Eukaryota"/>
</dbReference>
<protein>
    <submittedName>
        <fullName evidence="2">Kinetochore complex Sim4 subunit Fta2</fullName>
    </submittedName>
</protein>
<evidence type="ECO:0000256" key="1">
    <source>
        <dbReference type="SAM" id="MobiDB-lite"/>
    </source>
</evidence>
<organism evidence="2 3">
    <name type="scientific">Metarhizium robertsii</name>
    <dbReference type="NCBI Taxonomy" id="568076"/>
    <lineage>
        <taxon>Eukaryota</taxon>
        <taxon>Fungi</taxon>
        <taxon>Dikarya</taxon>
        <taxon>Ascomycota</taxon>
        <taxon>Pezizomycotina</taxon>
        <taxon>Sordariomycetes</taxon>
        <taxon>Hypocreomycetidae</taxon>
        <taxon>Hypocreales</taxon>
        <taxon>Clavicipitaceae</taxon>
        <taxon>Metarhizium</taxon>
    </lineage>
</organism>
<dbReference type="InterPro" id="IPR011009">
    <property type="entry name" value="Kinase-like_dom_sf"/>
</dbReference>
<dbReference type="SUPFAM" id="SSF56112">
    <property type="entry name" value="Protein kinase-like (PK-like)"/>
    <property type="match status" value="1"/>
</dbReference>
<dbReference type="EMBL" id="JELW01000074">
    <property type="protein sequence ID" value="EXU95556.1"/>
    <property type="molecule type" value="Genomic_DNA"/>
</dbReference>
<dbReference type="InterPro" id="IPR025213">
    <property type="entry name" value="Sim4_Fta2"/>
</dbReference>
<dbReference type="Proteomes" id="UP000030151">
    <property type="component" value="Unassembled WGS sequence"/>
</dbReference>
<sequence>MYPDWPESASDLVPLPCCNGPKLNAFDFQGPQKIEFLEYLGEGSHAHVFKIKILGQIYALKLFRFAYDEDYLGPDYDHDVDNYDTVSAFYQYSEPFSSECRAFGRLQEAGHEQLAVQCFGYLLLDEEHEQAMMKQFSHLELKWNGSMDYPDREDMRSRFLGKSGRAPPIRGIVKEFGHLPRELRTRDARKILRDIIQLQQLGIVCIDVADRQLINNKICDFSTAVTTPHFATTPELNPHLTPEWIAAIEFETFQFSMSDYWNFDEMVHIWNEEHKDQKNKIAVYAFPGGRGCRTKYDLRRTPFRQRVFSYVDPRLYDWRSPPAGPGNKAARALAGQKKSGQRKRETGSRGAGSRTRLRLDTRPPKWYLNCDDKVAAELKALRGCSTSLRWCVKDGLIFPRKKY</sequence>
<accession>A0A0A1UMI0</accession>
<gene>
    <name evidence="2" type="ORF">X797_011352</name>
</gene>
<reference evidence="2 3" key="1">
    <citation type="submission" date="2014-02" db="EMBL/GenBank/DDBJ databases">
        <title>The genome sequence of the entomopathogenic fungus Metarhizium robertsii ARSEF 2575.</title>
        <authorList>
            <person name="Giuliano Garisto Donzelli B."/>
            <person name="Roe B.A."/>
            <person name="Macmil S.L."/>
            <person name="Krasnoff S.B."/>
            <person name="Gibson D.M."/>
        </authorList>
    </citation>
    <scope>NUCLEOTIDE SEQUENCE [LARGE SCALE GENOMIC DNA]</scope>
    <source>
        <strain evidence="2 3">ARSEF 2575</strain>
    </source>
</reference>
<dbReference type="OrthoDB" id="3432781at2759"/>
<name>A0A0A1UMI0_9HYPO</name>